<accession>A0A9P7VKV2</accession>
<evidence type="ECO:0000313" key="2">
    <source>
        <dbReference type="Proteomes" id="UP000812287"/>
    </source>
</evidence>
<dbReference type="RefSeq" id="XP_043035987.1">
    <property type="nucleotide sequence ID" value="XM_043180736.1"/>
</dbReference>
<dbReference type="AlphaFoldDB" id="A0A9P7VKV2"/>
<gene>
    <name evidence="1" type="ORF">BT62DRAFT_384913</name>
</gene>
<dbReference type="GeneID" id="66103032"/>
<dbReference type="EMBL" id="MU250551">
    <property type="protein sequence ID" value="KAG7442487.1"/>
    <property type="molecule type" value="Genomic_DNA"/>
</dbReference>
<protein>
    <submittedName>
        <fullName evidence="1">Uncharacterized protein</fullName>
    </submittedName>
</protein>
<dbReference type="OrthoDB" id="419768at2759"/>
<comment type="caution">
    <text evidence="1">The sequence shown here is derived from an EMBL/GenBank/DDBJ whole genome shotgun (WGS) entry which is preliminary data.</text>
</comment>
<reference evidence="1" key="1">
    <citation type="submission" date="2020-11" db="EMBL/GenBank/DDBJ databases">
        <title>Adaptations for nitrogen fixation in a non-lichenized fungal sporocarp promotes dispersal by wood-feeding termites.</title>
        <authorList>
            <consortium name="DOE Joint Genome Institute"/>
            <person name="Koch R.A."/>
            <person name="Yoon G."/>
            <person name="Arayal U."/>
            <person name="Lail K."/>
            <person name="Amirebrahimi M."/>
            <person name="Labutti K."/>
            <person name="Lipzen A."/>
            <person name="Riley R."/>
            <person name="Barry K."/>
            <person name="Henrissat B."/>
            <person name="Grigoriev I.V."/>
            <person name="Herr J.R."/>
            <person name="Aime M.C."/>
        </authorList>
    </citation>
    <scope>NUCLEOTIDE SEQUENCE</scope>
    <source>
        <strain evidence="1">MCA 3950</strain>
    </source>
</reference>
<dbReference type="PANTHER" id="PTHR47348:SF3">
    <property type="entry name" value="MEIOTICALLY UP-REGULATED GENE 190 PROTEIN"/>
    <property type="match status" value="1"/>
</dbReference>
<dbReference type="Proteomes" id="UP000812287">
    <property type="component" value="Unassembled WGS sequence"/>
</dbReference>
<sequence length="133" mass="14726">MTKARTSFWSKQRPDKAKGLDADQSGDYVNYEVAFAYQHFRAPSYAQKTYIYWLGSSSVYMIGCMSQSQCGFKLKVLQVPSGCVYSLLKKKMGVPAVEVSAIPMAKALPNVLELPLVSRFVKTARVSSLGTLI</sequence>
<name>A0A9P7VKV2_9AGAR</name>
<organism evidence="1 2">
    <name type="scientific">Guyanagaster necrorhizus</name>
    <dbReference type="NCBI Taxonomy" id="856835"/>
    <lineage>
        <taxon>Eukaryota</taxon>
        <taxon>Fungi</taxon>
        <taxon>Dikarya</taxon>
        <taxon>Basidiomycota</taxon>
        <taxon>Agaricomycotina</taxon>
        <taxon>Agaricomycetes</taxon>
        <taxon>Agaricomycetidae</taxon>
        <taxon>Agaricales</taxon>
        <taxon>Marasmiineae</taxon>
        <taxon>Physalacriaceae</taxon>
        <taxon>Guyanagaster</taxon>
    </lineage>
</organism>
<proteinExistence type="predicted"/>
<evidence type="ECO:0000313" key="1">
    <source>
        <dbReference type="EMBL" id="KAG7442487.1"/>
    </source>
</evidence>
<dbReference type="PANTHER" id="PTHR47348">
    <property type="entry name" value="MEIOTICALLY UP-REGULATED GENE 190 PROTEIN"/>
    <property type="match status" value="1"/>
</dbReference>
<keyword evidence="2" id="KW-1185">Reference proteome</keyword>